<feature type="domain" description="Ion transport" evidence="8">
    <location>
        <begin position="936"/>
        <end position="1133"/>
    </location>
</feature>
<dbReference type="GO" id="GO:0005216">
    <property type="term" value="F:monoatomic ion channel activity"/>
    <property type="evidence" value="ECO:0007669"/>
    <property type="project" value="InterPro"/>
</dbReference>
<dbReference type="InterPro" id="IPR024862">
    <property type="entry name" value="TRPV"/>
</dbReference>
<name>A0A078AA71_STYLE</name>
<evidence type="ECO:0000313" key="10">
    <source>
        <dbReference type="Proteomes" id="UP000039865"/>
    </source>
</evidence>
<feature type="transmembrane region" description="Helical" evidence="7">
    <location>
        <begin position="996"/>
        <end position="1017"/>
    </location>
</feature>
<evidence type="ECO:0000256" key="1">
    <source>
        <dbReference type="ARBA" id="ARBA00004141"/>
    </source>
</evidence>
<keyword evidence="6" id="KW-0175">Coiled coil</keyword>
<feature type="transmembrane region" description="Helical" evidence="7">
    <location>
        <begin position="1037"/>
        <end position="1057"/>
    </location>
</feature>
<evidence type="ECO:0000259" key="8">
    <source>
        <dbReference type="Pfam" id="PF00520"/>
    </source>
</evidence>
<keyword evidence="2 7" id="KW-0812">Transmembrane</keyword>
<feature type="transmembrane region" description="Helical" evidence="7">
    <location>
        <begin position="1099"/>
        <end position="1124"/>
    </location>
</feature>
<dbReference type="PANTHER" id="PTHR10582">
    <property type="entry name" value="TRANSIENT RECEPTOR POTENTIAL ION CHANNEL PROTEIN"/>
    <property type="match status" value="1"/>
</dbReference>
<sequence length="1301" mass="153725">MVKLDDFINESESYLIEFQFNERQQICDVNIIDEFAIIIKYGQNIILFKLDEHPFQNLTQDIKIKFQINLVSQKIYSQYLLGGTSDNLFIKDEKQSYHQIYGSIYSFEKQSLQNHFIIQDLLNSQTYLIDKMSLKTTKKFDKKYFTIQYFDLYEYLLDEEFNLYKFENIDGKIAIEKVHQLFPSSFKWIVAIASSPNKFIILYKDENFSHCLLVFDSRTYQLIDHISNIINNAYNNGCDTLFIDTVHNKIYYKDKIEMEFINCINFSTNHYQSHNIIPVVNQNHLVDNNLYKEMINNFIIYKSRKGDNLVIQDLNTGVKKEIPKDYKSECKSHLQSNEEIDTIFNNGNFNEVIQSMYVIQEQQIVDDINSEDTMIRSDYKYIFLNGNRKVDWIEFRKKSGFQFEYENQFCFMQNRFNQKLYILDVASKNRIVYFNKLTQEFQSIDMNDQVYYEQEPESAILADELGILLIQSDREIFLFDLENKQRIKDTQLGHNSLKKIMLQISFMTKPSIFIGNNYLQINFEFITNILFFNNKKLHKVIQIEQIQPPEDIEVSKSYQKEYNQKSLQIIRRQDQENQSEIYTMISNSFEEMFNEEYLIQPIFPALHFEFAQRIIVDTSTVKLFINGEQQMVGLFEIDITDQIIINYRQITSLNNEQIIKELQLNLSKFFKYVAGYGTCYNLFQNNLVVLETIVKQLSLKDKQSLPILICQKMLGGESPLDFSIKAHQQKIINLILSMIIKYQDHIVFNNLVDRNLCELIKQQIDLQEYFDSNLPTYQIIDPSFPSQHSNEKELIVGINLLNPKDVHEKYNELIGEKLTEQKENTDQLVSIEYYLINLPLTLKTNPQELMKVLRETDMPEYFENKVIQSIINFKWNKYTKSFYQTRFYIYLIFMATFIFDIFYSTYASQAPNEQTNDQAEELKNDEVFSPNIWIKISAKALCSIVLIFFLIYEVKQIIAQKRSYFDDGWNYFDISHIAAFTTFCILDFTIEDSDNLILIKVLVIYLSFMKLFFFLRIYDGFSFLVQMMAGVFKDLKYFLSFFLIMILQFGMIFLVLFKAEQIDEYNGVNKLAYFLMAFRISSGDFNVDNYHSQGDLLVIFSWIIWLLAVIILNIVFMNFIIAVISESYERVMQKLVAESYKVKANMIVEREQLFSSKELEKQENFPNFIVVRRPINNEENEAGEWQGFIKDLKYTIRTSAAKSKGEILQNLHSIETQNKKNSQQLENQDQQLSNLLSEQVVIKNDFQLFKGAIDSQSQKIDSHVNGLDVQVKGLDSKVLKIQDDIDFIKNSMISLLQKSNQ</sequence>
<evidence type="ECO:0000256" key="3">
    <source>
        <dbReference type="ARBA" id="ARBA00022737"/>
    </source>
</evidence>
<organism evidence="9 10">
    <name type="scientific">Stylonychia lemnae</name>
    <name type="common">Ciliate</name>
    <dbReference type="NCBI Taxonomy" id="5949"/>
    <lineage>
        <taxon>Eukaryota</taxon>
        <taxon>Sar</taxon>
        <taxon>Alveolata</taxon>
        <taxon>Ciliophora</taxon>
        <taxon>Intramacronucleata</taxon>
        <taxon>Spirotrichea</taxon>
        <taxon>Stichotrichia</taxon>
        <taxon>Sporadotrichida</taxon>
        <taxon>Oxytrichidae</taxon>
        <taxon>Stylonychinae</taxon>
        <taxon>Stylonychia</taxon>
    </lineage>
</organism>
<evidence type="ECO:0000256" key="6">
    <source>
        <dbReference type="SAM" id="Coils"/>
    </source>
</evidence>
<keyword evidence="5 7" id="KW-0472">Membrane</keyword>
<keyword evidence="3" id="KW-0677">Repeat</keyword>
<dbReference type="InterPro" id="IPR005821">
    <property type="entry name" value="Ion_trans_dom"/>
</dbReference>
<dbReference type="PANTHER" id="PTHR10582:SF2">
    <property type="entry name" value="INACTIVE"/>
    <property type="match status" value="1"/>
</dbReference>
<evidence type="ECO:0000256" key="5">
    <source>
        <dbReference type="ARBA" id="ARBA00023136"/>
    </source>
</evidence>
<keyword evidence="4 7" id="KW-1133">Transmembrane helix</keyword>
<feature type="transmembrane region" description="Helical" evidence="7">
    <location>
        <begin position="887"/>
        <end position="906"/>
    </location>
</feature>
<dbReference type="Proteomes" id="UP000039865">
    <property type="component" value="Unassembled WGS sequence"/>
</dbReference>
<reference evidence="9 10" key="1">
    <citation type="submission" date="2014-06" db="EMBL/GenBank/DDBJ databases">
        <authorList>
            <person name="Swart Estienne"/>
        </authorList>
    </citation>
    <scope>NUCLEOTIDE SEQUENCE [LARGE SCALE GENOMIC DNA]</scope>
    <source>
        <strain evidence="9 10">130c</strain>
    </source>
</reference>
<gene>
    <name evidence="9" type="primary">Contig3847.g4116</name>
    <name evidence="9" type="ORF">STYLEM_7434</name>
</gene>
<protein>
    <submittedName>
        <fullName evidence="9">Wd-40 repeat protein</fullName>
    </submittedName>
</protein>
<proteinExistence type="predicted"/>
<evidence type="ECO:0000313" key="9">
    <source>
        <dbReference type="EMBL" id="CDW78457.1"/>
    </source>
</evidence>
<feature type="transmembrane region" description="Helical" evidence="7">
    <location>
        <begin position="932"/>
        <end position="951"/>
    </location>
</feature>
<keyword evidence="10" id="KW-1185">Reference proteome</keyword>
<evidence type="ECO:0000256" key="2">
    <source>
        <dbReference type="ARBA" id="ARBA00022692"/>
    </source>
</evidence>
<dbReference type="EMBL" id="CCKQ01007111">
    <property type="protein sequence ID" value="CDW78457.1"/>
    <property type="molecule type" value="Genomic_DNA"/>
</dbReference>
<dbReference type="GO" id="GO:0005886">
    <property type="term" value="C:plasma membrane"/>
    <property type="evidence" value="ECO:0007669"/>
    <property type="project" value="TreeGrafter"/>
</dbReference>
<accession>A0A078AA71</accession>
<evidence type="ECO:0000256" key="7">
    <source>
        <dbReference type="SAM" id="Phobius"/>
    </source>
</evidence>
<feature type="coiled-coil region" evidence="6">
    <location>
        <begin position="1211"/>
        <end position="1238"/>
    </location>
</feature>
<dbReference type="Pfam" id="PF00520">
    <property type="entry name" value="Ion_trans"/>
    <property type="match status" value="1"/>
</dbReference>
<evidence type="ECO:0000256" key="4">
    <source>
        <dbReference type="ARBA" id="ARBA00022989"/>
    </source>
</evidence>
<dbReference type="OrthoDB" id="6108356at2759"/>
<dbReference type="InParanoid" id="A0A078AA71"/>
<dbReference type="GO" id="GO:0098703">
    <property type="term" value="P:calcium ion import across plasma membrane"/>
    <property type="evidence" value="ECO:0007669"/>
    <property type="project" value="TreeGrafter"/>
</dbReference>
<comment type="subcellular location">
    <subcellularLocation>
        <location evidence="1">Membrane</location>
        <topology evidence="1">Multi-pass membrane protein</topology>
    </subcellularLocation>
</comment>